<dbReference type="PROSITE" id="PS00086">
    <property type="entry name" value="CYTOCHROME_P450"/>
    <property type="match status" value="1"/>
</dbReference>
<keyword evidence="6 7" id="KW-0503">Monooxygenase</keyword>
<organism evidence="8 9">
    <name type="scientific">Ktedonosporobacter rubrisoli</name>
    <dbReference type="NCBI Taxonomy" id="2509675"/>
    <lineage>
        <taxon>Bacteria</taxon>
        <taxon>Bacillati</taxon>
        <taxon>Chloroflexota</taxon>
        <taxon>Ktedonobacteria</taxon>
        <taxon>Ktedonobacterales</taxon>
        <taxon>Ktedonosporobacteraceae</taxon>
        <taxon>Ktedonosporobacter</taxon>
    </lineage>
</organism>
<keyword evidence="4 7" id="KW-0560">Oxidoreductase</keyword>
<dbReference type="PANTHER" id="PTHR46696:SF1">
    <property type="entry name" value="CYTOCHROME P450 YJIB-RELATED"/>
    <property type="match status" value="1"/>
</dbReference>
<proteinExistence type="inferred from homology"/>
<dbReference type="GO" id="GO:0004497">
    <property type="term" value="F:monooxygenase activity"/>
    <property type="evidence" value="ECO:0007669"/>
    <property type="project" value="UniProtKB-KW"/>
</dbReference>
<evidence type="ECO:0000256" key="1">
    <source>
        <dbReference type="ARBA" id="ARBA00010617"/>
    </source>
</evidence>
<dbReference type="OrthoDB" id="9801155at2"/>
<evidence type="ECO:0000256" key="7">
    <source>
        <dbReference type="RuleBase" id="RU000461"/>
    </source>
</evidence>
<reference evidence="8 9" key="1">
    <citation type="submission" date="2019-01" db="EMBL/GenBank/DDBJ databases">
        <title>Ktedonosporobacter rubrisoli SCAWS-G2.</title>
        <authorList>
            <person name="Huang Y."/>
            <person name="Yan B."/>
        </authorList>
    </citation>
    <scope>NUCLEOTIDE SEQUENCE [LARGE SCALE GENOMIC DNA]</scope>
    <source>
        <strain evidence="8 9">SCAWS-G2</strain>
    </source>
</reference>
<evidence type="ECO:0000313" key="9">
    <source>
        <dbReference type="Proteomes" id="UP000290365"/>
    </source>
</evidence>
<keyword evidence="2 7" id="KW-0349">Heme</keyword>
<dbReference type="RefSeq" id="WP_129893288.1">
    <property type="nucleotide sequence ID" value="NZ_CP035758.1"/>
</dbReference>
<evidence type="ECO:0000256" key="4">
    <source>
        <dbReference type="ARBA" id="ARBA00023002"/>
    </source>
</evidence>
<sequence>MLQTLSTLEDAKNLYAWFQEMRDTQPVWLDEESGSWHVFRYADVHTIITDYNLFSSALRHSTPARSAAPSGASEQRPSWQFHNILTMDPPQHQQYRGLVSSVFTLRALDRMRGRIAEITQELLDKVRPAGKVDLVESIAYPLPAIIIAELLGVPASDRPHFKRWADALFSEQLRNSEPNRSANNQGNDAKRQGLARVLGEMFAYFKGLLEERKRAPRDDMMSDLLAAEVNGEHLSIEDTISFCNLLLLAGHVTTTSLLSQAIRCFDEHPEALARLRKEPELMPGAVEEVLRYASLFWRVERVTRAPVTIAGVTIPEDATVLTWLASANRDSEQFSEPEHFDITRKPNRHIAFGHGVHFCLGAPLARMEASIALSMIIEQLPGLHVVRQEPAPLLGGHTLFGFKRLSVEFTSSELSV</sequence>
<dbReference type="Gene3D" id="1.10.630.10">
    <property type="entry name" value="Cytochrome P450"/>
    <property type="match status" value="1"/>
</dbReference>
<dbReference type="GO" id="GO:0005506">
    <property type="term" value="F:iron ion binding"/>
    <property type="evidence" value="ECO:0007669"/>
    <property type="project" value="InterPro"/>
</dbReference>
<dbReference type="InterPro" id="IPR002397">
    <property type="entry name" value="Cyt_P450_B"/>
</dbReference>
<dbReference type="GO" id="GO:0016705">
    <property type="term" value="F:oxidoreductase activity, acting on paired donors, with incorporation or reduction of molecular oxygen"/>
    <property type="evidence" value="ECO:0007669"/>
    <property type="project" value="InterPro"/>
</dbReference>
<dbReference type="FunFam" id="1.10.630.10:FF:000018">
    <property type="entry name" value="Cytochrome P450 monooxygenase"/>
    <property type="match status" value="1"/>
</dbReference>
<dbReference type="PANTHER" id="PTHR46696">
    <property type="entry name" value="P450, PUTATIVE (EUROFUNG)-RELATED"/>
    <property type="match status" value="1"/>
</dbReference>
<evidence type="ECO:0000256" key="2">
    <source>
        <dbReference type="ARBA" id="ARBA00022617"/>
    </source>
</evidence>
<evidence type="ECO:0000256" key="6">
    <source>
        <dbReference type="ARBA" id="ARBA00023033"/>
    </source>
</evidence>
<dbReference type="GO" id="GO:0020037">
    <property type="term" value="F:heme binding"/>
    <property type="evidence" value="ECO:0007669"/>
    <property type="project" value="InterPro"/>
</dbReference>
<dbReference type="PRINTS" id="PR00359">
    <property type="entry name" value="BP450"/>
</dbReference>
<dbReference type="EMBL" id="CP035758">
    <property type="protein sequence ID" value="QBD82219.1"/>
    <property type="molecule type" value="Genomic_DNA"/>
</dbReference>
<dbReference type="Proteomes" id="UP000290365">
    <property type="component" value="Chromosome"/>
</dbReference>
<protein>
    <submittedName>
        <fullName evidence="8">Cytochrome P450</fullName>
    </submittedName>
</protein>
<name>A0A4P6K267_KTERU</name>
<gene>
    <name evidence="8" type="ORF">EPA93_42070</name>
</gene>
<accession>A0A4P6K267</accession>
<evidence type="ECO:0000313" key="8">
    <source>
        <dbReference type="EMBL" id="QBD82219.1"/>
    </source>
</evidence>
<dbReference type="Pfam" id="PF00067">
    <property type="entry name" value="p450"/>
    <property type="match status" value="1"/>
</dbReference>
<dbReference type="InterPro" id="IPR017972">
    <property type="entry name" value="Cyt_P450_CS"/>
</dbReference>
<dbReference type="InterPro" id="IPR001128">
    <property type="entry name" value="Cyt_P450"/>
</dbReference>
<dbReference type="KEGG" id="kbs:EPA93_42070"/>
<evidence type="ECO:0000256" key="5">
    <source>
        <dbReference type="ARBA" id="ARBA00023004"/>
    </source>
</evidence>
<dbReference type="CDD" id="cd11032">
    <property type="entry name" value="P450_EryK-like"/>
    <property type="match status" value="1"/>
</dbReference>
<dbReference type="AlphaFoldDB" id="A0A4P6K267"/>
<keyword evidence="9" id="KW-1185">Reference proteome</keyword>
<dbReference type="InterPro" id="IPR036396">
    <property type="entry name" value="Cyt_P450_sf"/>
</dbReference>
<comment type="similarity">
    <text evidence="1 7">Belongs to the cytochrome P450 family.</text>
</comment>
<evidence type="ECO:0000256" key="3">
    <source>
        <dbReference type="ARBA" id="ARBA00022723"/>
    </source>
</evidence>
<dbReference type="SUPFAM" id="SSF48264">
    <property type="entry name" value="Cytochrome P450"/>
    <property type="match status" value="1"/>
</dbReference>
<keyword evidence="3 7" id="KW-0479">Metal-binding</keyword>
<keyword evidence="5 7" id="KW-0408">Iron</keyword>